<keyword evidence="1" id="KW-0732">Signal</keyword>
<dbReference type="RefSeq" id="WP_229677893.1">
    <property type="nucleotide sequence ID" value="NZ_BMKS01000004.1"/>
</dbReference>
<feature type="signal peptide" evidence="1">
    <location>
        <begin position="1"/>
        <end position="22"/>
    </location>
</feature>
<dbReference type="AlphaFoldDB" id="A0A8J2ZAA0"/>
<evidence type="ECO:0008006" key="4">
    <source>
        <dbReference type="Google" id="ProtNLM"/>
    </source>
</evidence>
<evidence type="ECO:0000313" key="3">
    <source>
        <dbReference type="Proteomes" id="UP000597507"/>
    </source>
</evidence>
<protein>
    <recommendedName>
        <fullName evidence="4">ABC transporter substrate-binding protein</fullName>
    </recommendedName>
</protein>
<reference evidence="2 3" key="1">
    <citation type="journal article" date="2014" name="Int. J. Syst. Evol. Microbiol.">
        <title>Complete genome sequence of Corynebacterium casei LMG S-19264T (=DSM 44701T), isolated from a smear-ripened cheese.</title>
        <authorList>
            <consortium name="US DOE Joint Genome Institute (JGI-PGF)"/>
            <person name="Walter F."/>
            <person name="Albersmeier A."/>
            <person name="Kalinowski J."/>
            <person name="Ruckert C."/>
        </authorList>
    </citation>
    <scope>NUCLEOTIDE SEQUENCE [LARGE SCALE GENOMIC DNA]</scope>
    <source>
        <strain evidence="2 3">CGMCC 1.16330</strain>
    </source>
</reference>
<comment type="caution">
    <text evidence="2">The sequence shown here is derived from an EMBL/GenBank/DDBJ whole genome shotgun (WGS) entry which is preliminary data.</text>
</comment>
<evidence type="ECO:0000313" key="2">
    <source>
        <dbReference type="EMBL" id="GGG30596.1"/>
    </source>
</evidence>
<dbReference type="EMBL" id="BMKS01000004">
    <property type="protein sequence ID" value="GGG30596.1"/>
    <property type="molecule type" value="Genomic_DNA"/>
</dbReference>
<organism evidence="2 3">
    <name type="scientific">Caldovatus sediminis</name>
    <dbReference type="NCBI Taxonomy" id="2041189"/>
    <lineage>
        <taxon>Bacteria</taxon>
        <taxon>Pseudomonadati</taxon>
        <taxon>Pseudomonadota</taxon>
        <taxon>Alphaproteobacteria</taxon>
        <taxon>Acetobacterales</taxon>
        <taxon>Roseomonadaceae</taxon>
        <taxon>Caldovatus</taxon>
    </lineage>
</organism>
<accession>A0A8J2ZAA0</accession>
<evidence type="ECO:0000256" key="1">
    <source>
        <dbReference type="SAM" id="SignalP"/>
    </source>
</evidence>
<keyword evidence="3" id="KW-1185">Reference proteome</keyword>
<proteinExistence type="predicted"/>
<gene>
    <name evidence="2" type="ORF">GCM10010964_18140</name>
</gene>
<feature type="chain" id="PRO_5035278250" description="ABC transporter substrate-binding protein" evidence="1">
    <location>
        <begin position="23"/>
        <end position="66"/>
    </location>
</feature>
<dbReference type="Proteomes" id="UP000597507">
    <property type="component" value="Unassembled WGS sequence"/>
</dbReference>
<name>A0A8J2ZAA0_9PROT</name>
<sequence>MRRRFLAAGAAGLGLAAALPLAAPRAQQATVGIQFWHGLPQPLGGILEGIVGDFNGSQPRYRVAPA</sequence>